<name>A0A9N9N9G2_9GLOM</name>
<protein>
    <submittedName>
        <fullName evidence="2">28222_t:CDS:1</fullName>
    </submittedName>
</protein>
<accession>A0A9N9N9G2</accession>
<gene>
    <name evidence="2" type="ORF">DERYTH_LOCUS13853</name>
</gene>
<dbReference type="OrthoDB" id="2429921at2759"/>
<proteinExistence type="predicted"/>
<dbReference type="AlphaFoldDB" id="A0A9N9N9G2"/>
<keyword evidence="1" id="KW-0175">Coiled coil</keyword>
<organism evidence="2 3">
    <name type="scientific">Dentiscutata erythropus</name>
    <dbReference type="NCBI Taxonomy" id="1348616"/>
    <lineage>
        <taxon>Eukaryota</taxon>
        <taxon>Fungi</taxon>
        <taxon>Fungi incertae sedis</taxon>
        <taxon>Mucoromycota</taxon>
        <taxon>Glomeromycotina</taxon>
        <taxon>Glomeromycetes</taxon>
        <taxon>Diversisporales</taxon>
        <taxon>Gigasporaceae</taxon>
        <taxon>Dentiscutata</taxon>
    </lineage>
</organism>
<evidence type="ECO:0000313" key="2">
    <source>
        <dbReference type="EMBL" id="CAG8714740.1"/>
    </source>
</evidence>
<reference evidence="2" key="1">
    <citation type="submission" date="2021-06" db="EMBL/GenBank/DDBJ databases">
        <authorList>
            <person name="Kallberg Y."/>
            <person name="Tangrot J."/>
            <person name="Rosling A."/>
        </authorList>
    </citation>
    <scope>NUCLEOTIDE SEQUENCE</scope>
    <source>
        <strain evidence="2">MA453B</strain>
    </source>
</reference>
<evidence type="ECO:0000313" key="3">
    <source>
        <dbReference type="Proteomes" id="UP000789405"/>
    </source>
</evidence>
<feature type="coiled-coil region" evidence="1">
    <location>
        <begin position="59"/>
        <end position="86"/>
    </location>
</feature>
<comment type="caution">
    <text evidence="2">The sequence shown here is derived from an EMBL/GenBank/DDBJ whole genome shotgun (WGS) entry which is preliminary data.</text>
</comment>
<dbReference type="Proteomes" id="UP000789405">
    <property type="component" value="Unassembled WGS sequence"/>
</dbReference>
<sequence>MDNLPFFGANNVSFINIDMDNNETFSDIIDYSNTENNNNNNERVIDVDNDETFSDIIDYSNKEKNNNNNERVIEAYESDLESEYEESAGTKYTLTENQSFGTWKSVDKHNTENSEFAGMDKNYTSHENISRHCGVCGQVGHNACTCISQDKNIDYEADADKNFNNNNNKIIA</sequence>
<evidence type="ECO:0000256" key="1">
    <source>
        <dbReference type="SAM" id="Coils"/>
    </source>
</evidence>
<dbReference type="EMBL" id="CAJVPY010010026">
    <property type="protein sequence ID" value="CAG8714740.1"/>
    <property type="molecule type" value="Genomic_DNA"/>
</dbReference>
<feature type="non-terminal residue" evidence="2">
    <location>
        <position position="1"/>
    </location>
</feature>
<keyword evidence="3" id="KW-1185">Reference proteome</keyword>